<evidence type="ECO:0000256" key="1">
    <source>
        <dbReference type="SAM" id="SignalP"/>
    </source>
</evidence>
<feature type="signal peptide" evidence="1">
    <location>
        <begin position="1"/>
        <end position="29"/>
    </location>
</feature>
<dbReference type="Pfam" id="PF14040">
    <property type="entry name" value="DNase_NucA_NucB"/>
    <property type="match status" value="1"/>
</dbReference>
<dbReference type="EMBL" id="NBXB01000017">
    <property type="protein sequence ID" value="RFA15815.1"/>
    <property type="molecule type" value="Genomic_DNA"/>
</dbReference>
<dbReference type="AlphaFoldDB" id="A0A3E0W1X6"/>
<dbReference type="Proteomes" id="UP000256541">
    <property type="component" value="Unassembled WGS sequence"/>
</dbReference>
<evidence type="ECO:0000313" key="4">
    <source>
        <dbReference type="Proteomes" id="UP000256541"/>
    </source>
</evidence>
<dbReference type="InterPro" id="IPR029476">
    <property type="entry name" value="DNase_NucA_NucB"/>
</dbReference>
<name>A0A3E0W1X6_9MICO</name>
<keyword evidence="1" id="KW-0732">Signal</keyword>
<dbReference type="OrthoDB" id="2751008at2"/>
<feature type="domain" description="Deoxyribonuclease NucA/NucB" evidence="2">
    <location>
        <begin position="334"/>
        <end position="413"/>
    </location>
</feature>
<sequence>MTVFTKRRLGIMSAIVLATCLVAPQSAIAVEKSGGSMAMTDGTSLLEQSNAEAEDLESVLVAPDNPATDPAGPVCTGSDAGGASFCVSTSKISGSESTSPTARSIQPLPTFCRADTSGLYVAKRTQACIVKLYTIEKRVTTNGATRVVGTATQTVYHFEYTNYTIATVGSQIGFSVPTIKGDVSGATFTAESRCRYSCIQTTPGAITSTSLTGMTTWKEAEAFSEPNTKAVGSNVNVEPSWQFEYLFPESYAGFGTDGMYARCDNQAGGKYPKPGCVFPSAPGRLTYSTAANPELARHISRALASGLPGADPMKPLTRITDQAWIDSNRNTVCGKPVVVEGKSCDEYPFASTEQGGGTPLRTFSGCAFTDPAQTGEIGASHCMINALQNSSGGGILGNTYRQQRILNFDVFVVAIVP</sequence>
<gene>
    <name evidence="3" type="ORF">B7R22_05255</name>
</gene>
<evidence type="ECO:0000313" key="3">
    <source>
        <dbReference type="EMBL" id="RFA15815.1"/>
    </source>
</evidence>
<feature type="chain" id="PRO_5017610441" description="Deoxyribonuclease NucA/NucB domain-containing protein" evidence="1">
    <location>
        <begin position="30"/>
        <end position="417"/>
    </location>
</feature>
<evidence type="ECO:0000259" key="2">
    <source>
        <dbReference type="Pfam" id="PF14040"/>
    </source>
</evidence>
<comment type="caution">
    <text evidence="3">The sequence shown here is derived from an EMBL/GenBank/DDBJ whole genome shotgun (WGS) entry which is preliminary data.</text>
</comment>
<accession>A0A3E0W1X6</accession>
<protein>
    <recommendedName>
        <fullName evidence="2">Deoxyribonuclease NucA/NucB domain-containing protein</fullName>
    </recommendedName>
</protein>
<proteinExistence type="predicted"/>
<organism evidence="3 4">
    <name type="scientific">Subtercola boreus</name>
    <dbReference type="NCBI Taxonomy" id="120213"/>
    <lineage>
        <taxon>Bacteria</taxon>
        <taxon>Bacillati</taxon>
        <taxon>Actinomycetota</taxon>
        <taxon>Actinomycetes</taxon>
        <taxon>Micrococcales</taxon>
        <taxon>Microbacteriaceae</taxon>
        <taxon>Subtercola</taxon>
    </lineage>
</organism>
<reference evidence="3 4" key="1">
    <citation type="submission" date="2017-04" db="EMBL/GenBank/DDBJ databases">
        <title>Comparative genome analysis of Subtercola boreus.</title>
        <authorList>
            <person name="Cho Y.-J."/>
            <person name="Cho A."/>
            <person name="Kim O.-S."/>
            <person name="Lee J.-I."/>
        </authorList>
    </citation>
    <scope>NUCLEOTIDE SEQUENCE [LARGE SCALE GENOMIC DNA]</scope>
    <source>
        <strain evidence="3 4">P27479</strain>
    </source>
</reference>